<sequence length="211" mass="24411">MLSIFYLVLLAQAALVSSITRQQVISKRPFMPWDPHVDVEGHNHAYYTQVERKDQLFRITDLSIYPDPPALNEHNFVLVAGSISHDYPGLKNATLKISGVCPDYYEIEKRIDELRGPIVRRRVLHGYEYGGPLRKWHNEMFYDLFWPWWGPEPLKKSNCSVEVTAKLPDERILFSFATNFTAQWPPSKSEGLMLGRVQDKEAGTSFEDRVL</sequence>
<accession>A0A9P9DBZ5</accession>
<dbReference type="EMBL" id="JAGMWT010000013">
    <property type="protein sequence ID" value="KAH7117645.1"/>
    <property type="molecule type" value="Genomic_DNA"/>
</dbReference>
<protein>
    <submittedName>
        <fullName evidence="2">Uncharacterized protein</fullName>
    </submittedName>
</protein>
<name>A0A9P9DBZ5_9PLEO</name>
<keyword evidence="3" id="KW-1185">Reference proteome</keyword>
<proteinExistence type="predicted"/>
<feature type="signal peptide" evidence="1">
    <location>
        <begin position="1"/>
        <end position="18"/>
    </location>
</feature>
<evidence type="ECO:0000313" key="3">
    <source>
        <dbReference type="Proteomes" id="UP000700596"/>
    </source>
</evidence>
<feature type="chain" id="PRO_5040442864" evidence="1">
    <location>
        <begin position="19"/>
        <end position="211"/>
    </location>
</feature>
<organism evidence="2 3">
    <name type="scientific">Dendryphion nanum</name>
    <dbReference type="NCBI Taxonomy" id="256645"/>
    <lineage>
        <taxon>Eukaryota</taxon>
        <taxon>Fungi</taxon>
        <taxon>Dikarya</taxon>
        <taxon>Ascomycota</taxon>
        <taxon>Pezizomycotina</taxon>
        <taxon>Dothideomycetes</taxon>
        <taxon>Pleosporomycetidae</taxon>
        <taxon>Pleosporales</taxon>
        <taxon>Torulaceae</taxon>
        <taxon>Dendryphion</taxon>
    </lineage>
</organism>
<reference evidence="2" key="1">
    <citation type="journal article" date="2021" name="Nat. Commun.">
        <title>Genetic determinants of endophytism in the Arabidopsis root mycobiome.</title>
        <authorList>
            <person name="Mesny F."/>
            <person name="Miyauchi S."/>
            <person name="Thiergart T."/>
            <person name="Pickel B."/>
            <person name="Atanasova L."/>
            <person name="Karlsson M."/>
            <person name="Huettel B."/>
            <person name="Barry K.W."/>
            <person name="Haridas S."/>
            <person name="Chen C."/>
            <person name="Bauer D."/>
            <person name="Andreopoulos W."/>
            <person name="Pangilinan J."/>
            <person name="LaButti K."/>
            <person name="Riley R."/>
            <person name="Lipzen A."/>
            <person name="Clum A."/>
            <person name="Drula E."/>
            <person name="Henrissat B."/>
            <person name="Kohler A."/>
            <person name="Grigoriev I.V."/>
            <person name="Martin F.M."/>
            <person name="Hacquard S."/>
        </authorList>
    </citation>
    <scope>NUCLEOTIDE SEQUENCE</scope>
    <source>
        <strain evidence="2">MPI-CAGE-CH-0243</strain>
    </source>
</reference>
<keyword evidence="1" id="KW-0732">Signal</keyword>
<dbReference type="Proteomes" id="UP000700596">
    <property type="component" value="Unassembled WGS sequence"/>
</dbReference>
<evidence type="ECO:0000313" key="2">
    <source>
        <dbReference type="EMBL" id="KAH7117645.1"/>
    </source>
</evidence>
<evidence type="ECO:0000256" key="1">
    <source>
        <dbReference type="SAM" id="SignalP"/>
    </source>
</evidence>
<gene>
    <name evidence="2" type="ORF">B0J11DRAFT_509352</name>
</gene>
<dbReference type="OrthoDB" id="5422698at2759"/>
<dbReference type="AlphaFoldDB" id="A0A9P9DBZ5"/>
<comment type="caution">
    <text evidence="2">The sequence shown here is derived from an EMBL/GenBank/DDBJ whole genome shotgun (WGS) entry which is preliminary data.</text>
</comment>